<feature type="transmembrane region" description="Helical" evidence="9">
    <location>
        <begin position="95"/>
        <end position="116"/>
    </location>
</feature>
<feature type="domain" description="G-protein coupled receptors family 1 profile" evidence="10">
    <location>
        <begin position="37"/>
        <end position="290"/>
    </location>
</feature>
<sequence>MNSTSDFIDWGDYDFSTRIPIFKCSILCVTTILLLTLNPLCLLVLRRVDSIQDTTKVFLRALTAADLGVGIFFALPMTFAAFYQDWPFGDALCGLQAFLLPISFNFSPLSLLMLTVDRYISVVHALRYPSLVTVKRARIAVMSVFAALLLISIGFGFVGEWYFSYSSTLLSCASLRRTFFYLEFMQVIYYCTIFSALLTILITYIRLFLIARHHQQRIHADNPAALEGNPPHQRPNNKMLYTLLIVALSAFVSVLLPVLWFILGHLDHTGTFFMLVLPILTNSWLNVVIYFFRNKDIRQATRNLLRTYFTSLQQHFPCSS</sequence>
<dbReference type="PROSITE" id="PS50262">
    <property type="entry name" value="G_PROTEIN_RECEP_F1_2"/>
    <property type="match status" value="1"/>
</dbReference>
<dbReference type="OMA" id="TWWISRT"/>
<feature type="transmembrane region" description="Helical" evidence="9">
    <location>
        <begin position="269"/>
        <end position="292"/>
    </location>
</feature>
<dbReference type="InterPro" id="IPR050569">
    <property type="entry name" value="TAAR"/>
</dbReference>
<dbReference type="PRINTS" id="PR00237">
    <property type="entry name" value="GPCRRHODOPSN"/>
</dbReference>
<evidence type="ECO:0000256" key="2">
    <source>
        <dbReference type="ARBA" id="ARBA00022475"/>
    </source>
</evidence>
<reference evidence="11" key="1">
    <citation type="submission" date="2022-11" db="UniProtKB">
        <authorList>
            <consortium name="EnsemblMetazoa"/>
        </authorList>
    </citation>
    <scope>IDENTIFICATION</scope>
</reference>
<keyword evidence="6 9" id="KW-0472">Membrane</keyword>
<keyword evidence="7" id="KW-0675">Receptor</keyword>
<evidence type="ECO:0000259" key="10">
    <source>
        <dbReference type="PROSITE" id="PS50262"/>
    </source>
</evidence>
<dbReference type="EnsemblMetazoa" id="XM_038216764.1">
    <property type="protein sequence ID" value="XP_038072692.1"/>
    <property type="gene ID" value="LOC119741093"/>
</dbReference>
<organism evidence="11 12">
    <name type="scientific">Patiria miniata</name>
    <name type="common">Bat star</name>
    <name type="synonym">Asterina miniata</name>
    <dbReference type="NCBI Taxonomy" id="46514"/>
    <lineage>
        <taxon>Eukaryota</taxon>
        <taxon>Metazoa</taxon>
        <taxon>Echinodermata</taxon>
        <taxon>Eleutherozoa</taxon>
        <taxon>Asterozoa</taxon>
        <taxon>Asteroidea</taxon>
        <taxon>Valvatacea</taxon>
        <taxon>Valvatida</taxon>
        <taxon>Asterinidae</taxon>
        <taxon>Patiria</taxon>
    </lineage>
</organism>
<dbReference type="Gene3D" id="1.20.1070.10">
    <property type="entry name" value="Rhodopsin 7-helix transmembrane proteins"/>
    <property type="match status" value="1"/>
</dbReference>
<evidence type="ECO:0000256" key="4">
    <source>
        <dbReference type="ARBA" id="ARBA00022989"/>
    </source>
</evidence>
<dbReference type="OrthoDB" id="9894375at2759"/>
<dbReference type="InterPro" id="IPR017452">
    <property type="entry name" value="GPCR_Rhodpsn_7TM"/>
</dbReference>
<keyword evidence="2" id="KW-1003">Cell membrane</keyword>
<dbReference type="SUPFAM" id="SSF81321">
    <property type="entry name" value="Family A G protein-coupled receptor-like"/>
    <property type="match status" value="1"/>
</dbReference>
<feature type="transmembrane region" description="Helical" evidence="9">
    <location>
        <begin position="240"/>
        <end position="263"/>
    </location>
</feature>
<dbReference type="GO" id="GO:0005886">
    <property type="term" value="C:plasma membrane"/>
    <property type="evidence" value="ECO:0007669"/>
    <property type="project" value="UniProtKB-SubCell"/>
</dbReference>
<dbReference type="PANTHER" id="PTHR24249:SF411">
    <property type="entry name" value="G-PROTEIN COUPLED RECEPTORS FAMILY 1 PROFILE DOMAIN-CONTAINING PROTEIN"/>
    <property type="match status" value="1"/>
</dbReference>
<protein>
    <recommendedName>
        <fullName evidence="10">G-protein coupled receptors family 1 profile domain-containing protein</fullName>
    </recommendedName>
</protein>
<dbReference type="PANTHER" id="PTHR24249">
    <property type="entry name" value="HISTAMINE RECEPTOR-RELATED G-PROTEIN COUPLED RECEPTOR"/>
    <property type="match status" value="1"/>
</dbReference>
<proteinExistence type="predicted"/>
<accession>A0A914BB78</accession>
<dbReference type="SMART" id="SM01381">
    <property type="entry name" value="7TM_GPCR_Srsx"/>
    <property type="match status" value="1"/>
</dbReference>
<feature type="transmembrane region" description="Helical" evidence="9">
    <location>
        <begin position="20"/>
        <end position="45"/>
    </location>
</feature>
<evidence type="ECO:0000256" key="5">
    <source>
        <dbReference type="ARBA" id="ARBA00023040"/>
    </source>
</evidence>
<keyword evidence="12" id="KW-1185">Reference proteome</keyword>
<dbReference type="GeneID" id="119741093"/>
<evidence type="ECO:0000256" key="8">
    <source>
        <dbReference type="ARBA" id="ARBA00023224"/>
    </source>
</evidence>
<evidence type="ECO:0000256" key="6">
    <source>
        <dbReference type="ARBA" id="ARBA00023136"/>
    </source>
</evidence>
<comment type="subcellular location">
    <subcellularLocation>
        <location evidence="1">Cell membrane</location>
        <topology evidence="1">Multi-pass membrane protein</topology>
    </subcellularLocation>
</comment>
<keyword evidence="3 9" id="KW-0812">Transmembrane</keyword>
<dbReference type="Proteomes" id="UP000887568">
    <property type="component" value="Unplaced"/>
</dbReference>
<evidence type="ECO:0000256" key="9">
    <source>
        <dbReference type="SAM" id="Phobius"/>
    </source>
</evidence>
<dbReference type="CDD" id="cd00637">
    <property type="entry name" value="7tm_classA_rhodopsin-like"/>
    <property type="match status" value="1"/>
</dbReference>
<name>A0A914BB78_PATMI</name>
<keyword evidence="8" id="KW-0807">Transducer</keyword>
<dbReference type="GO" id="GO:0004930">
    <property type="term" value="F:G protein-coupled receptor activity"/>
    <property type="evidence" value="ECO:0007669"/>
    <property type="project" value="UniProtKB-KW"/>
</dbReference>
<dbReference type="InterPro" id="IPR000276">
    <property type="entry name" value="GPCR_Rhodpsn"/>
</dbReference>
<evidence type="ECO:0000256" key="7">
    <source>
        <dbReference type="ARBA" id="ARBA00023170"/>
    </source>
</evidence>
<feature type="transmembrane region" description="Helical" evidence="9">
    <location>
        <begin position="187"/>
        <end position="209"/>
    </location>
</feature>
<evidence type="ECO:0000313" key="12">
    <source>
        <dbReference type="Proteomes" id="UP000887568"/>
    </source>
</evidence>
<feature type="transmembrane region" description="Helical" evidence="9">
    <location>
        <begin position="57"/>
        <end position="83"/>
    </location>
</feature>
<dbReference type="RefSeq" id="XP_038072692.1">
    <property type="nucleotide sequence ID" value="XM_038216764.1"/>
</dbReference>
<evidence type="ECO:0000313" key="11">
    <source>
        <dbReference type="EnsemblMetazoa" id="XP_038072692.1"/>
    </source>
</evidence>
<evidence type="ECO:0000256" key="3">
    <source>
        <dbReference type="ARBA" id="ARBA00022692"/>
    </source>
</evidence>
<keyword evidence="5" id="KW-0297">G-protein coupled receptor</keyword>
<keyword evidence="4 9" id="KW-1133">Transmembrane helix</keyword>
<feature type="transmembrane region" description="Helical" evidence="9">
    <location>
        <begin position="137"/>
        <end position="158"/>
    </location>
</feature>
<evidence type="ECO:0000256" key="1">
    <source>
        <dbReference type="ARBA" id="ARBA00004651"/>
    </source>
</evidence>
<dbReference type="AlphaFoldDB" id="A0A914BB78"/>
<dbReference type="Pfam" id="PF00001">
    <property type="entry name" value="7tm_1"/>
    <property type="match status" value="1"/>
</dbReference>